<dbReference type="Gene3D" id="3.60.20.10">
    <property type="entry name" value="Glutamine Phosphoribosylpyrophosphate, subunit 1, domain 1"/>
    <property type="match status" value="1"/>
</dbReference>
<keyword evidence="1 3" id="KW-0315">Glutamine amidotransferase</keyword>
<keyword evidence="4" id="KW-1185">Reference proteome</keyword>
<keyword evidence="3" id="KW-0808">Transferase</keyword>
<dbReference type="InterPro" id="IPR029055">
    <property type="entry name" value="Ntn_hydrolases_N"/>
</dbReference>
<evidence type="ECO:0000256" key="1">
    <source>
        <dbReference type="ARBA" id="ARBA00022962"/>
    </source>
</evidence>
<dbReference type="PANTHER" id="PTHR42824:SF1">
    <property type="entry name" value="GLUTAMINE AMIDOTRANSFERASE YAFJ-RELATED"/>
    <property type="match status" value="1"/>
</dbReference>
<dbReference type="Proteomes" id="UP000516304">
    <property type="component" value="Chromosome TIRI35C"/>
</dbReference>
<dbReference type="Pfam" id="PF13230">
    <property type="entry name" value="GATase_4"/>
    <property type="match status" value="1"/>
</dbReference>
<name>A0A7G2D790_9EURY</name>
<protein>
    <submittedName>
        <fullName evidence="3">Glutamine amidotransferase</fullName>
    </submittedName>
</protein>
<dbReference type="GO" id="GO:0016740">
    <property type="term" value="F:transferase activity"/>
    <property type="evidence" value="ECO:0007669"/>
    <property type="project" value="UniProtKB-KW"/>
</dbReference>
<dbReference type="InterPro" id="IPR026869">
    <property type="entry name" value="EgtC-like"/>
</dbReference>
<dbReference type="PROSITE" id="PS51278">
    <property type="entry name" value="GATASE_TYPE_2"/>
    <property type="match status" value="1"/>
</dbReference>
<organism evidence="3 4">
    <name type="scientific">Thermococcus camini</name>
    <dbReference type="NCBI Taxonomy" id="2016373"/>
    <lineage>
        <taxon>Archaea</taxon>
        <taxon>Methanobacteriati</taxon>
        <taxon>Methanobacteriota</taxon>
        <taxon>Thermococci</taxon>
        <taxon>Thermococcales</taxon>
        <taxon>Thermococcaceae</taxon>
        <taxon>Thermococcus</taxon>
    </lineage>
</organism>
<gene>
    <name evidence="3" type="ORF">TIRI35C_1149</name>
</gene>
<dbReference type="PANTHER" id="PTHR42824">
    <property type="entry name" value="GLUTAMINE AMIDOTRANSFERASE"/>
    <property type="match status" value="1"/>
</dbReference>
<reference evidence="3 4" key="1">
    <citation type="submission" date="2020-09" db="EMBL/GenBank/DDBJ databases">
        <authorList>
            <person name="Courtine D."/>
        </authorList>
    </citation>
    <scope>NUCLEOTIDE SEQUENCE [LARGE SCALE GENOMIC DNA]</scope>
    <source>
        <strain evidence="3 4">IRI35c</strain>
    </source>
</reference>
<evidence type="ECO:0000313" key="4">
    <source>
        <dbReference type="Proteomes" id="UP000516304"/>
    </source>
</evidence>
<dbReference type="RefSeq" id="WP_246454696.1">
    <property type="nucleotide sequence ID" value="NZ_LR881183.1"/>
</dbReference>
<evidence type="ECO:0000259" key="2">
    <source>
        <dbReference type="PROSITE" id="PS51278"/>
    </source>
</evidence>
<proteinExistence type="predicted"/>
<dbReference type="KEGG" id="tcq:TIRI35C_1149"/>
<dbReference type="AlphaFoldDB" id="A0A7G2D790"/>
<dbReference type="SUPFAM" id="SSF56235">
    <property type="entry name" value="N-terminal nucleophile aminohydrolases (Ntn hydrolases)"/>
    <property type="match status" value="1"/>
</dbReference>
<dbReference type="EMBL" id="LR881183">
    <property type="protein sequence ID" value="CAD5244303.1"/>
    <property type="molecule type" value="Genomic_DNA"/>
</dbReference>
<feature type="domain" description="Glutamine amidotransferase type-2" evidence="2">
    <location>
        <begin position="2"/>
        <end position="252"/>
    </location>
</feature>
<accession>A0A7G2D790</accession>
<sequence>MCRVMFAAGDGKRIRPLLDALVRSSENDPYKERRGRGNQHRDGWGYVLLKEGSVKHYRSLRPIFEDDAALGSLREELEGFTVLMAHTRAASQGARNLFNVHPFAFSSRHGFTFWLLHNGDLDKGRIMELAELDGEELENVSDTYAFATYLCRRLPSPSLDDVLEQYRIINGTMKSLFNTVTLFQDSGGRFSAFITASMSEKYAGNPLNYDYGRLLLIEDKDLFAVTSSTFELYHPADYRVIPNGTAFYVRLGEEDFDVETVRL</sequence>
<dbReference type="GeneID" id="58918892"/>
<dbReference type="InterPro" id="IPR017932">
    <property type="entry name" value="GATase_2_dom"/>
</dbReference>
<evidence type="ECO:0000313" key="3">
    <source>
        <dbReference type="EMBL" id="CAD5244303.1"/>
    </source>
</evidence>